<keyword evidence="5" id="KW-1185">Reference proteome</keyword>
<feature type="region of interest" description="Disordered" evidence="3">
    <location>
        <begin position="417"/>
        <end position="461"/>
    </location>
</feature>
<dbReference type="GO" id="GO:0005634">
    <property type="term" value="C:nucleus"/>
    <property type="evidence" value="ECO:0007669"/>
    <property type="project" value="TreeGrafter"/>
</dbReference>
<sequence length="684" mass="77542">MENLQTNYSLVHGSNKKLNGMGDDCGPPVKKMMTDVPANGKMMINKMPTVKKEHLEDYEVPMETDGEHVKRTCASVPEPLHLNPSLKHTLAQFHLSSQSSLGGPAAFSARYSQESMSPTVFLPLPSPQVLPGPLFIPSDSSTELTQTVLEGESISCFQVGGEKRLCLPQVLNSVLREFSLQQINTVCDELYIYCSRCTSDQLHILKVLGILPFNAPSCGLITLTDAQRLCNALLRPRTFPQNGSVLPAKNSLAQLKETGSAFEVEHECLGKCQGLFAPQFYVQPDAPCIQCLECCGMFAPQTFVMHSHRSPDKRTCHWGFESAKWHCYLHVNQKYLGTPEEKKLKIILEEMKEKFSMRNGKRTQSKIDTSSGMELQSWYPVIKQEGDHVSQTHSFLHPSYYLYMCDKVVAPNVSLTSAVSQSKEVTKTETSRTVPRPSEKPHSSGKHQKVVSYPDVSLEEQEKMDLKTSKELCSRVDPSVSNNSTSKKKPESTTCNFIRDTSKTGIDRDIVASSPLLVKDIICEDDKGKIMEEVMRTYVKQQEKLNSILQKKQQLQMEVEMLSSSKAMKELTEEQQNLQKELESLQNEHAQRMEEFYIEQKDLEKKLEQVMKQKCTCDSNLEKDKEAEYAAQLAELRQRLDHAEADRQELQDELRQEREARQKLEMMIKELKLQILKSSKTAKE</sequence>
<dbReference type="PANTHER" id="PTHR10005:SF3">
    <property type="entry name" value="SKI-LIKE PROTEIN"/>
    <property type="match status" value="1"/>
</dbReference>
<dbReference type="RefSeq" id="XP_026917261.1">
    <property type="nucleotide sequence ID" value="XM_027061460.1"/>
</dbReference>
<dbReference type="AlphaFoldDB" id="A0A6J1ZID0"/>
<feature type="domain" description="c-SKI SMAD4-binding" evidence="4">
    <location>
        <begin position="261"/>
        <end position="356"/>
    </location>
</feature>
<evidence type="ECO:0000313" key="5">
    <source>
        <dbReference type="Proteomes" id="UP001652583"/>
    </source>
</evidence>
<dbReference type="Pfam" id="PF02437">
    <property type="entry name" value="Ski_Sno_DHD"/>
    <property type="match status" value="1"/>
</dbReference>
<gene>
    <name evidence="6 7" type="primary">SKIL</name>
</gene>
<dbReference type="FunFam" id="3.10.390.10:FF:000002">
    <property type="entry name" value="Putative ski oncogene"/>
    <property type="match status" value="1"/>
</dbReference>
<evidence type="ECO:0000256" key="1">
    <source>
        <dbReference type="ARBA" id="ARBA00009513"/>
    </source>
</evidence>
<dbReference type="Proteomes" id="UP001652583">
    <property type="component" value="Chromosome C2"/>
</dbReference>
<evidence type="ECO:0000313" key="7">
    <source>
        <dbReference type="RefSeq" id="XP_026917262.1"/>
    </source>
</evidence>
<dbReference type="Gene3D" id="3.10.260.20">
    <property type="entry name" value="Ski"/>
    <property type="match status" value="1"/>
</dbReference>
<dbReference type="FunFam" id="3.10.260.20:FF:000002">
    <property type="entry name" value="SKI-like oncogene a"/>
    <property type="match status" value="1"/>
</dbReference>
<dbReference type="RefSeq" id="XP_026917262.1">
    <property type="nucleotide sequence ID" value="XM_027061461.1"/>
</dbReference>
<dbReference type="GO" id="GO:0005737">
    <property type="term" value="C:cytoplasm"/>
    <property type="evidence" value="ECO:0007669"/>
    <property type="project" value="TreeGrafter"/>
</dbReference>
<dbReference type="InterPro" id="IPR010919">
    <property type="entry name" value="SAND-like_dom_sf"/>
</dbReference>
<dbReference type="Gene3D" id="3.10.390.10">
    <property type="entry name" value="SAND domain-like"/>
    <property type="match status" value="1"/>
</dbReference>
<dbReference type="GeneID" id="106990046"/>
<evidence type="ECO:0000256" key="2">
    <source>
        <dbReference type="SAM" id="Coils"/>
    </source>
</evidence>
<dbReference type="InterPro" id="IPR023216">
    <property type="entry name" value="Tscrpt_reg_SKI_SnoN"/>
</dbReference>
<dbReference type="GO" id="GO:0000122">
    <property type="term" value="P:negative regulation of transcription by RNA polymerase II"/>
    <property type="evidence" value="ECO:0007669"/>
    <property type="project" value="TreeGrafter"/>
</dbReference>
<dbReference type="GO" id="GO:0005667">
    <property type="term" value="C:transcription regulator complex"/>
    <property type="evidence" value="ECO:0007669"/>
    <property type="project" value="TreeGrafter"/>
</dbReference>
<dbReference type="SUPFAM" id="SSF46955">
    <property type="entry name" value="Putative DNA-binding domain"/>
    <property type="match status" value="1"/>
</dbReference>
<dbReference type="Pfam" id="PF08782">
    <property type="entry name" value="c-SKI_SMAD_bind"/>
    <property type="match status" value="1"/>
</dbReference>
<feature type="coiled-coil region" evidence="2">
    <location>
        <begin position="538"/>
        <end position="674"/>
    </location>
</feature>
<evidence type="ECO:0000256" key="3">
    <source>
        <dbReference type="SAM" id="MobiDB-lite"/>
    </source>
</evidence>
<dbReference type="GO" id="GO:0030514">
    <property type="term" value="P:negative regulation of BMP signaling pathway"/>
    <property type="evidence" value="ECO:0007669"/>
    <property type="project" value="TreeGrafter"/>
</dbReference>
<dbReference type="GO" id="GO:0000981">
    <property type="term" value="F:DNA-binding transcription factor activity, RNA polymerase II-specific"/>
    <property type="evidence" value="ECO:0007669"/>
    <property type="project" value="TreeGrafter"/>
</dbReference>
<evidence type="ECO:0000313" key="6">
    <source>
        <dbReference type="RefSeq" id="XP_026917261.1"/>
    </source>
</evidence>
<dbReference type="CDD" id="cd21084">
    <property type="entry name" value="DHD_Sno"/>
    <property type="match status" value="1"/>
</dbReference>
<reference evidence="6 7" key="1">
    <citation type="submission" date="2025-04" db="UniProtKB">
        <authorList>
            <consortium name="RefSeq"/>
        </authorList>
    </citation>
    <scope>IDENTIFICATION</scope>
    <source>
        <tissue evidence="6 7">Blood</tissue>
    </source>
</reference>
<dbReference type="SMART" id="SM01046">
    <property type="entry name" value="c-SKI_SMAD_bind"/>
    <property type="match status" value="1"/>
</dbReference>
<proteinExistence type="inferred from homology"/>
<keyword evidence="2" id="KW-0175">Coiled coil</keyword>
<dbReference type="GO" id="GO:0000978">
    <property type="term" value="F:RNA polymerase II cis-regulatory region sequence-specific DNA binding"/>
    <property type="evidence" value="ECO:0007669"/>
    <property type="project" value="TreeGrafter"/>
</dbReference>
<dbReference type="PANTHER" id="PTHR10005">
    <property type="entry name" value="SKI ONCOGENE-RELATED"/>
    <property type="match status" value="1"/>
</dbReference>
<dbReference type="InterPro" id="IPR014890">
    <property type="entry name" value="c-SKI_SMAD4-bd_dom"/>
</dbReference>
<evidence type="ECO:0000259" key="4">
    <source>
        <dbReference type="SMART" id="SM01046"/>
    </source>
</evidence>
<dbReference type="CTD" id="6498"/>
<dbReference type="GO" id="GO:0030512">
    <property type="term" value="P:negative regulation of transforming growth factor beta receptor signaling pathway"/>
    <property type="evidence" value="ECO:0007669"/>
    <property type="project" value="TreeGrafter"/>
</dbReference>
<organism evidence="5 7">
    <name type="scientific">Acinonyx jubatus</name>
    <name type="common">Cheetah</name>
    <dbReference type="NCBI Taxonomy" id="32536"/>
    <lineage>
        <taxon>Eukaryota</taxon>
        <taxon>Metazoa</taxon>
        <taxon>Chordata</taxon>
        <taxon>Craniata</taxon>
        <taxon>Vertebrata</taxon>
        <taxon>Euteleostomi</taxon>
        <taxon>Mammalia</taxon>
        <taxon>Eutheria</taxon>
        <taxon>Laurasiatheria</taxon>
        <taxon>Carnivora</taxon>
        <taxon>Feliformia</taxon>
        <taxon>Felidae</taxon>
        <taxon>Felinae</taxon>
        <taxon>Acinonyx</taxon>
    </lineage>
</organism>
<dbReference type="KEGG" id="aju:106990046"/>
<accession>A0A6J1ZID0</accession>
<dbReference type="InterPro" id="IPR003380">
    <property type="entry name" value="SKI/SNO/DAC"/>
</dbReference>
<dbReference type="GO" id="GO:0046332">
    <property type="term" value="F:SMAD binding"/>
    <property type="evidence" value="ECO:0007669"/>
    <property type="project" value="InterPro"/>
</dbReference>
<dbReference type="SUPFAM" id="SSF63763">
    <property type="entry name" value="SAND domain-like"/>
    <property type="match status" value="1"/>
</dbReference>
<dbReference type="InterPro" id="IPR009061">
    <property type="entry name" value="DNA-bd_dom_put_sf"/>
</dbReference>
<protein>
    <submittedName>
        <fullName evidence="6 7">Ski-like protein</fullName>
    </submittedName>
</protein>
<name>A0A6J1ZID0_ACIJB</name>
<comment type="similarity">
    <text evidence="1">Belongs to the SKI family.</text>
</comment>
<dbReference type="InterPro" id="IPR037000">
    <property type="entry name" value="Ski_DNA-bd_sf"/>
</dbReference>